<evidence type="ECO:0000313" key="2">
    <source>
        <dbReference type="EMBL" id="KAB1859932.1"/>
    </source>
</evidence>
<feature type="domain" description="IraD/Gp25-like" evidence="1">
    <location>
        <begin position="15"/>
        <end position="99"/>
    </location>
</feature>
<dbReference type="Proteomes" id="UP000325788">
    <property type="component" value="Unassembled WGS sequence"/>
</dbReference>
<evidence type="ECO:0000259" key="1">
    <source>
        <dbReference type="Pfam" id="PF04965"/>
    </source>
</evidence>
<evidence type="ECO:0000313" key="3">
    <source>
        <dbReference type="Proteomes" id="UP000325788"/>
    </source>
</evidence>
<dbReference type="InterPro" id="IPR007048">
    <property type="entry name" value="IraD/Gp25-like"/>
</dbReference>
<organism evidence="2 3">
    <name type="scientific">Acinetobacter tandoii</name>
    <dbReference type="NCBI Taxonomy" id="202954"/>
    <lineage>
        <taxon>Bacteria</taxon>
        <taxon>Pseudomonadati</taxon>
        <taxon>Pseudomonadota</taxon>
        <taxon>Gammaproteobacteria</taxon>
        <taxon>Moraxellales</taxon>
        <taxon>Moraxellaceae</taxon>
        <taxon>Acinetobacter</taxon>
    </lineage>
</organism>
<comment type="caution">
    <text evidence="2">The sequence shown here is derived from an EMBL/GenBank/DDBJ whole genome shotgun (WGS) entry which is preliminary data.</text>
</comment>
<gene>
    <name evidence="2" type="ORF">F4W09_02075</name>
</gene>
<dbReference type="Gene3D" id="3.10.450.40">
    <property type="match status" value="1"/>
</dbReference>
<name>A0A5N4WTB4_9GAMM</name>
<dbReference type="EMBL" id="VXLD01000001">
    <property type="protein sequence ID" value="KAB1859932.1"/>
    <property type="molecule type" value="Genomic_DNA"/>
</dbReference>
<dbReference type="RefSeq" id="WP_044738540.1">
    <property type="nucleotide sequence ID" value="NZ_VXLD01000001.1"/>
</dbReference>
<protein>
    <submittedName>
        <fullName evidence="2">Baseplate assembly protein</fullName>
    </submittedName>
</protein>
<dbReference type="AlphaFoldDB" id="A0A5N4WTB4"/>
<sequence>MMSRETGQSLDVIPHIKQSIQDILFTPIGSRVMRREYGSMIFKLIDQPFNDAVRLQVMAASATAIMTWEDRVKLTSAKFSKAEDSRFQIDLEMQLVGTDQTKKLSIPLNYGSSL</sequence>
<dbReference type="SUPFAM" id="SSF160719">
    <property type="entry name" value="gpW/gp25-like"/>
    <property type="match status" value="1"/>
</dbReference>
<reference evidence="2 3" key="1">
    <citation type="submission" date="2019-09" db="EMBL/GenBank/DDBJ databases">
        <title>Draft genome sequence of Acinetobacter tandoii W4-4-4 isolated from environmental water sample.</title>
        <authorList>
            <person name="Wee S.K."/>
            <person name="Yan B."/>
            <person name="Mustaffa S.B."/>
            <person name="Yap E.P.H."/>
        </authorList>
    </citation>
    <scope>NUCLEOTIDE SEQUENCE [LARGE SCALE GENOMIC DNA]</scope>
    <source>
        <strain evidence="2 3">W4-4-4</strain>
    </source>
</reference>
<dbReference type="Pfam" id="PF04965">
    <property type="entry name" value="GPW_gp25"/>
    <property type="match status" value="1"/>
</dbReference>
<accession>A0A5N4WTB4</accession>
<proteinExistence type="predicted"/>